<evidence type="ECO:0000256" key="3">
    <source>
        <dbReference type="ARBA" id="ARBA00023004"/>
    </source>
</evidence>
<dbReference type="SUPFAM" id="SSF50952">
    <property type="entry name" value="Soluble quinoprotein glucose dehydrogenase"/>
    <property type="match status" value="1"/>
</dbReference>
<keyword evidence="7" id="KW-1185">Reference proteome</keyword>
<dbReference type="GO" id="GO:0009055">
    <property type="term" value="F:electron transfer activity"/>
    <property type="evidence" value="ECO:0007669"/>
    <property type="project" value="InterPro"/>
</dbReference>
<evidence type="ECO:0000313" key="6">
    <source>
        <dbReference type="EMBL" id="QEG43033.1"/>
    </source>
</evidence>
<organism evidence="6 7">
    <name type="scientific">Roseimaritima ulvae</name>
    <dbReference type="NCBI Taxonomy" id="980254"/>
    <lineage>
        <taxon>Bacteria</taxon>
        <taxon>Pseudomonadati</taxon>
        <taxon>Planctomycetota</taxon>
        <taxon>Planctomycetia</taxon>
        <taxon>Pirellulales</taxon>
        <taxon>Pirellulaceae</taxon>
        <taxon>Roseimaritima</taxon>
    </lineage>
</organism>
<keyword evidence="2 4" id="KW-0479">Metal-binding</keyword>
<dbReference type="PROSITE" id="PS51007">
    <property type="entry name" value="CYTC"/>
    <property type="match status" value="2"/>
</dbReference>
<dbReference type="Pfam" id="PF13442">
    <property type="entry name" value="Cytochrome_CBB3"/>
    <property type="match status" value="1"/>
</dbReference>
<accession>A0A5B9R8Q0</accession>
<keyword evidence="3 4" id="KW-0408">Iron</keyword>
<dbReference type="EMBL" id="CP042914">
    <property type="protein sequence ID" value="QEG43033.1"/>
    <property type="molecule type" value="Genomic_DNA"/>
</dbReference>
<dbReference type="Gene3D" id="1.10.760.10">
    <property type="entry name" value="Cytochrome c-like domain"/>
    <property type="match status" value="2"/>
</dbReference>
<reference evidence="6 7" key="1">
    <citation type="submission" date="2019-08" db="EMBL/GenBank/DDBJ databases">
        <title>Deep-cultivation of Planctomycetes and their phenomic and genomic characterization uncovers novel biology.</title>
        <authorList>
            <person name="Wiegand S."/>
            <person name="Jogler M."/>
            <person name="Boedeker C."/>
            <person name="Pinto D."/>
            <person name="Vollmers J."/>
            <person name="Rivas-Marin E."/>
            <person name="Kohn T."/>
            <person name="Peeters S.H."/>
            <person name="Heuer A."/>
            <person name="Rast P."/>
            <person name="Oberbeckmann S."/>
            <person name="Bunk B."/>
            <person name="Jeske O."/>
            <person name="Meyerdierks A."/>
            <person name="Storesund J.E."/>
            <person name="Kallscheuer N."/>
            <person name="Luecker S."/>
            <person name="Lage O.M."/>
            <person name="Pohl T."/>
            <person name="Merkel B.J."/>
            <person name="Hornburger P."/>
            <person name="Mueller R.-W."/>
            <person name="Bruemmer F."/>
            <person name="Labrenz M."/>
            <person name="Spormann A.M."/>
            <person name="Op den Camp H."/>
            <person name="Overmann J."/>
            <person name="Amann R."/>
            <person name="Jetten M.S.M."/>
            <person name="Mascher T."/>
            <person name="Medema M.H."/>
            <person name="Devos D.P."/>
            <person name="Kaster A.-K."/>
            <person name="Ovreas L."/>
            <person name="Rohde M."/>
            <person name="Galperin M.Y."/>
            <person name="Jogler C."/>
        </authorList>
    </citation>
    <scope>NUCLEOTIDE SEQUENCE [LARGE SCALE GENOMIC DNA]</scope>
    <source>
        <strain evidence="6 7">UC8</strain>
    </source>
</reference>
<evidence type="ECO:0000313" key="7">
    <source>
        <dbReference type="Proteomes" id="UP000325286"/>
    </source>
</evidence>
<keyword evidence="1 4" id="KW-0349">Heme</keyword>
<protein>
    <submittedName>
        <fullName evidence="6">Cytochrome c</fullName>
    </submittedName>
</protein>
<name>A0A5B9R8Q0_9BACT</name>
<dbReference type="InterPro" id="IPR011042">
    <property type="entry name" value="6-blade_b-propeller_TolB-like"/>
</dbReference>
<evidence type="ECO:0000259" key="5">
    <source>
        <dbReference type="PROSITE" id="PS51007"/>
    </source>
</evidence>
<dbReference type="SUPFAM" id="SSF46626">
    <property type="entry name" value="Cytochrome c"/>
    <property type="match status" value="2"/>
</dbReference>
<feature type="domain" description="Cytochrome c" evidence="5">
    <location>
        <begin position="49"/>
        <end position="189"/>
    </location>
</feature>
<sequence>MHRIAFSFACLFAFALPCLGETLRHPAGLHQQLLAADSAYLAEQVRVRGDAQRGALVFYKSAAACVLCHSSGGERSPLGPNLAKLDPQTDIPAVLDALLRPSKTIAKGYETLTVVTVDGEVHRGLLVSQSDAAVTLRDAADLTNERVIARDDIEVMKASSQSMMPDGLMSTLPDQRQFLDLVAYVTAVAQGGPPAAERLQPTAEQLKVHDDSVDLDHAGIIKGLGRRDLEAGQTIYHGYCVECHGPDGNRPSLPTARAFGTQKLRFGADPYAMFMTLTRGNGLMAPMSHLTPKERYQVVHYIRETFMRKSNPGYRKPDAAYLASLPKGTKSGDEVPIIHRDFGPALASQLRRDFPSVLSVHLGEHTIAYNTHTMDQADLWSGDFVDTSQTQHNRDRGEGTVNPGGAALAGLAGWRWGHDGALDYPQTGLLPRGPLPSKWLRYRGYHLHGRRVVLDYSIDDRPILETPLASASGLPGVRQRLRIGAGQALVLAVTQRPGASAGGVLIDTQPLTDRGPASHAVAVVGTRGADRWQSLSAAVVRGDTEGLSWSVDARQRLVLSIPADTQSRLIEIERLTATDATTAATALDALQASVSEQGSDAAIEDPATLIGGGPANWPDVLQTTGYLGLERGAYALDTITIPSQTPWNTWFRTAALDFFSDGRMAVSTYGGDVWIISGIDQELRSLRWKRFAGGLYEPLGLKIVDDVIYLTCKDRVTRLHDRNADGEADFYESFSADDDVSIHFHAFNFDLQHDAEGNFYYAKAGHGADYALPGAIIQISPDGSQRSIYCTGFRSPNGMGILPDGRLTVSDNQGQWTPASKINLLRRGGFYGWVPSYNLPGKWAPDGGRLDLDSVVPPKTYDPPLVSMPQEFDNSSGGQLWVDDPRWGPLSGHLLHTSFGKGWMSYLMMQEVDGMDQAAIIKLPFDWQSGIMRARVNPQDGQVYAVGLQGWNGGGRIGLQDKGIQRLRYTGRPEWMVTDAQVTADGLHLRFTQPIDAASAALPDAFAIRHWNYRWQASYGSEMYSPTTDKVGPETLDVATVHVDDDRQGVRLVIPKLQPVDQLHLITKLKDDAGEPLLEEIYWTIHAIPSE</sequence>
<dbReference type="InterPro" id="IPR046476">
    <property type="entry name" value="DUF6797"/>
</dbReference>
<dbReference type="InterPro" id="IPR013427">
    <property type="entry name" value="Haem-bd_dom_put"/>
</dbReference>
<feature type="domain" description="Cytochrome c" evidence="5">
    <location>
        <begin position="227"/>
        <end position="306"/>
    </location>
</feature>
<dbReference type="InterPro" id="IPR011041">
    <property type="entry name" value="Quinoprot_gluc/sorb_DH_b-prop"/>
</dbReference>
<dbReference type="AlphaFoldDB" id="A0A5B9R8Q0"/>
<evidence type="ECO:0000256" key="4">
    <source>
        <dbReference type="PROSITE-ProRule" id="PRU00433"/>
    </source>
</evidence>
<dbReference type="GO" id="GO:0046872">
    <property type="term" value="F:metal ion binding"/>
    <property type="evidence" value="ECO:0007669"/>
    <property type="project" value="UniProtKB-KW"/>
</dbReference>
<proteinExistence type="predicted"/>
<dbReference type="PANTHER" id="PTHR33546">
    <property type="entry name" value="LARGE, MULTIFUNCTIONAL SECRETED PROTEIN-RELATED"/>
    <property type="match status" value="1"/>
</dbReference>
<dbReference type="NCBIfam" id="TIGR02603">
    <property type="entry name" value="CxxCH_TIGR02603"/>
    <property type="match status" value="1"/>
</dbReference>
<dbReference type="PANTHER" id="PTHR33546:SF1">
    <property type="entry name" value="LARGE, MULTIFUNCTIONAL SECRETED PROTEIN"/>
    <property type="match status" value="1"/>
</dbReference>
<dbReference type="RefSeq" id="WP_068140957.1">
    <property type="nucleotide sequence ID" value="NZ_CP042914.1"/>
</dbReference>
<dbReference type="OrthoDB" id="219211at2"/>
<evidence type="ECO:0000256" key="2">
    <source>
        <dbReference type="ARBA" id="ARBA00022723"/>
    </source>
</evidence>
<dbReference type="Pfam" id="PF20601">
    <property type="entry name" value="DUF6797"/>
    <property type="match status" value="1"/>
</dbReference>
<dbReference type="InterPro" id="IPR009056">
    <property type="entry name" value="Cyt_c-like_dom"/>
</dbReference>
<dbReference type="Proteomes" id="UP000325286">
    <property type="component" value="Chromosome"/>
</dbReference>
<dbReference type="Gene3D" id="2.120.10.30">
    <property type="entry name" value="TolB, C-terminal domain"/>
    <property type="match status" value="1"/>
</dbReference>
<dbReference type="KEGG" id="rul:UC8_50760"/>
<dbReference type="GO" id="GO:0020037">
    <property type="term" value="F:heme binding"/>
    <property type="evidence" value="ECO:0007669"/>
    <property type="project" value="InterPro"/>
</dbReference>
<dbReference type="InterPro" id="IPR036909">
    <property type="entry name" value="Cyt_c-like_dom_sf"/>
</dbReference>
<evidence type="ECO:0000256" key="1">
    <source>
        <dbReference type="ARBA" id="ARBA00022617"/>
    </source>
</evidence>
<gene>
    <name evidence="6" type="ORF">UC8_50760</name>
</gene>